<keyword evidence="4 6" id="KW-1133">Transmembrane helix</keyword>
<keyword evidence="5 6" id="KW-0472">Membrane</keyword>
<dbReference type="PANTHER" id="PTHR12385:SF56">
    <property type="entry name" value="CHOLINE TRANSPORTER-LIKE PROTEIN 1"/>
    <property type="match status" value="1"/>
</dbReference>
<dbReference type="AlphaFoldDB" id="Q4SUZ4"/>
<gene>
    <name evidence="7" type="ORF">GSTENG00012237001</name>
</gene>
<evidence type="ECO:0000256" key="2">
    <source>
        <dbReference type="ARBA" id="ARBA00007168"/>
    </source>
</evidence>
<evidence type="ECO:0000313" key="7">
    <source>
        <dbReference type="EMBL" id="CAF95538.1"/>
    </source>
</evidence>
<feature type="transmembrane region" description="Helical" evidence="6">
    <location>
        <begin position="149"/>
        <end position="168"/>
    </location>
</feature>
<dbReference type="PANTHER" id="PTHR12385">
    <property type="entry name" value="CHOLINE TRANSPORTER-LIKE (SLC FAMILY 44)"/>
    <property type="match status" value="1"/>
</dbReference>
<dbReference type="OrthoDB" id="420519at2759"/>
<organism evidence="7">
    <name type="scientific">Tetraodon nigroviridis</name>
    <name type="common">Spotted green pufferfish</name>
    <name type="synonym">Chelonodon nigroviridis</name>
    <dbReference type="NCBI Taxonomy" id="99883"/>
    <lineage>
        <taxon>Eukaryota</taxon>
        <taxon>Metazoa</taxon>
        <taxon>Chordata</taxon>
        <taxon>Craniata</taxon>
        <taxon>Vertebrata</taxon>
        <taxon>Euteleostomi</taxon>
        <taxon>Actinopterygii</taxon>
        <taxon>Neopterygii</taxon>
        <taxon>Teleostei</taxon>
        <taxon>Neoteleostei</taxon>
        <taxon>Acanthomorphata</taxon>
        <taxon>Eupercaria</taxon>
        <taxon>Tetraodontiformes</taxon>
        <taxon>Tetradontoidea</taxon>
        <taxon>Tetraodontidae</taxon>
        <taxon>Tetraodon</taxon>
    </lineage>
</organism>
<reference evidence="7" key="2">
    <citation type="submission" date="2004-02" db="EMBL/GenBank/DDBJ databases">
        <authorList>
            <consortium name="Genoscope"/>
            <consortium name="Whitehead Institute Centre for Genome Research"/>
        </authorList>
    </citation>
    <scope>NUCLEOTIDE SEQUENCE</scope>
</reference>
<name>Q4SUZ4_TETNG</name>
<comment type="subcellular location">
    <subcellularLocation>
        <location evidence="1">Membrane</location>
        <topology evidence="1">Multi-pass membrane protein</topology>
    </subcellularLocation>
</comment>
<dbReference type="EMBL" id="CAAE01013834">
    <property type="protein sequence ID" value="CAF95538.1"/>
    <property type="molecule type" value="Genomic_DNA"/>
</dbReference>
<dbReference type="GO" id="GO:0015220">
    <property type="term" value="F:choline transmembrane transporter activity"/>
    <property type="evidence" value="ECO:0007669"/>
    <property type="project" value="TreeGrafter"/>
</dbReference>
<comment type="similarity">
    <text evidence="2">Belongs to the CTL (choline transporter-like) family.</text>
</comment>
<keyword evidence="3 6" id="KW-0812">Transmembrane</keyword>
<feature type="transmembrane region" description="Helical" evidence="6">
    <location>
        <begin position="124"/>
        <end position="143"/>
    </location>
</feature>
<evidence type="ECO:0000256" key="5">
    <source>
        <dbReference type="ARBA" id="ARBA00023136"/>
    </source>
</evidence>
<evidence type="ECO:0000256" key="3">
    <source>
        <dbReference type="ARBA" id="ARBA00022692"/>
    </source>
</evidence>
<evidence type="ECO:0000256" key="4">
    <source>
        <dbReference type="ARBA" id="ARBA00022989"/>
    </source>
</evidence>
<feature type="non-terminal residue" evidence="7">
    <location>
        <position position="1"/>
    </location>
</feature>
<protein>
    <submittedName>
        <fullName evidence="7">(spotted green pufferfish) hypothetical protein</fullName>
    </submittedName>
</protein>
<sequence length="172" mass="18984">SKRDWKPLEDRCCTDIPWLIIFTLFCIGMACICGYPIATGAATRLVSGYDSYGNTCGQNNTKIEGVTLSGRDMRQNNKSISVFNRCVPTDVACFAEFAQDLVTFISDNNVFRRVIAGVMASKEIIMGLCLLALVLSLIMMVVIRYISKVLVWILTILVIVGSIGNLQINNCI</sequence>
<dbReference type="InterPro" id="IPR007603">
    <property type="entry name" value="Choline_transptr-like"/>
</dbReference>
<reference evidence="7" key="1">
    <citation type="journal article" date="2004" name="Nature">
        <title>Genome duplication in the teleost fish Tetraodon nigroviridis reveals the early vertebrate proto-karyotype.</title>
        <authorList>
            <person name="Jaillon O."/>
            <person name="Aury J.-M."/>
            <person name="Brunet F."/>
            <person name="Petit J.-L."/>
            <person name="Stange-Thomann N."/>
            <person name="Mauceli E."/>
            <person name="Bouneau L."/>
            <person name="Fischer C."/>
            <person name="Ozouf-Costaz C."/>
            <person name="Bernot A."/>
            <person name="Nicaud S."/>
            <person name="Jaffe D."/>
            <person name="Fisher S."/>
            <person name="Lutfalla G."/>
            <person name="Dossat C."/>
            <person name="Segurens B."/>
            <person name="Dasilva C."/>
            <person name="Salanoubat M."/>
            <person name="Levy M."/>
            <person name="Boudet N."/>
            <person name="Castellano S."/>
            <person name="Anthouard V."/>
            <person name="Jubin C."/>
            <person name="Castelli V."/>
            <person name="Katinka M."/>
            <person name="Vacherie B."/>
            <person name="Biemont C."/>
            <person name="Skalli Z."/>
            <person name="Cattolico L."/>
            <person name="Poulain J."/>
            <person name="De Berardinis V."/>
            <person name="Cruaud C."/>
            <person name="Duprat S."/>
            <person name="Brottier P."/>
            <person name="Coutanceau J.-P."/>
            <person name="Gouzy J."/>
            <person name="Parra G."/>
            <person name="Lardier G."/>
            <person name="Chapple C."/>
            <person name="McKernan K.J."/>
            <person name="McEwan P."/>
            <person name="Bosak S."/>
            <person name="Kellis M."/>
            <person name="Volff J.-N."/>
            <person name="Guigo R."/>
            <person name="Zody M.C."/>
            <person name="Mesirov J."/>
            <person name="Lindblad-Toh K."/>
            <person name="Birren B."/>
            <person name="Nusbaum C."/>
            <person name="Kahn D."/>
            <person name="Robinson-Rechavi M."/>
            <person name="Laudet V."/>
            <person name="Schachter V."/>
            <person name="Quetier F."/>
            <person name="Saurin W."/>
            <person name="Scarpelli C."/>
            <person name="Wincker P."/>
            <person name="Lander E.S."/>
            <person name="Weissenbach J."/>
            <person name="Roest Crollius H."/>
        </authorList>
    </citation>
    <scope>NUCLEOTIDE SEQUENCE [LARGE SCALE GENOMIC DNA]</scope>
</reference>
<accession>Q4SUZ4</accession>
<evidence type="ECO:0000256" key="1">
    <source>
        <dbReference type="ARBA" id="ARBA00004141"/>
    </source>
</evidence>
<comment type="caution">
    <text evidence="7">The sequence shown here is derived from an EMBL/GenBank/DDBJ whole genome shotgun (WGS) entry which is preliminary data.</text>
</comment>
<dbReference type="KEGG" id="tng:GSTEN00012237G001"/>
<dbReference type="GO" id="GO:0005886">
    <property type="term" value="C:plasma membrane"/>
    <property type="evidence" value="ECO:0007669"/>
    <property type="project" value="TreeGrafter"/>
</dbReference>
<proteinExistence type="inferred from homology"/>
<feature type="transmembrane region" description="Helical" evidence="6">
    <location>
        <begin position="16"/>
        <end position="38"/>
    </location>
</feature>
<evidence type="ECO:0000256" key="6">
    <source>
        <dbReference type="SAM" id="Phobius"/>
    </source>
</evidence>